<protein>
    <recommendedName>
        <fullName evidence="3 12">Cutinase</fullName>
        <ecNumber evidence="3 12">3.1.1.74</ecNumber>
    </recommendedName>
</protein>
<dbReference type="SMART" id="SM01110">
    <property type="entry name" value="Cutinase"/>
    <property type="match status" value="1"/>
</dbReference>
<feature type="chain" id="PRO_5005138153" description="Cutinase" evidence="12">
    <location>
        <begin position="18"/>
        <end position="185"/>
    </location>
</feature>
<reference evidence="14" key="1">
    <citation type="journal article" date="2012" name="Proc. Natl. Acad. Sci. U.S.A.">
        <title>Genome sequence of the button mushroom Agaricus bisporus reveals mechanisms governing adaptation to a humic-rich ecological niche.</title>
        <authorList>
            <person name="Morin E."/>
            <person name="Kohler A."/>
            <person name="Baker A.R."/>
            <person name="Foulongne-Oriol M."/>
            <person name="Lombard V."/>
            <person name="Nagy L.G."/>
            <person name="Ohm R.A."/>
            <person name="Patyshakuliyeva A."/>
            <person name="Brun A."/>
            <person name="Aerts A.L."/>
            <person name="Bailey A.M."/>
            <person name="Billette C."/>
            <person name="Coutinho P.M."/>
            <person name="Deakin G."/>
            <person name="Doddapaneni H."/>
            <person name="Floudas D."/>
            <person name="Grimwood J."/>
            <person name="Hilden K."/>
            <person name="Kuees U."/>
            <person name="LaButti K.M."/>
            <person name="Lapidus A."/>
            <person name="Lindquist E.A."/>
            <person name="Lucas S.M."/>
            <person name="Murat C."/>
            <person name="Riley R.W."/>
            <person name="Salamov A.A."/>
            <person name="Schmutz J."/>
            <person name="Subramanian V."/>
            <person name="Woesten H.A.B."/>
            <person name="Xu J."/>
            <person name="Eastwood D.C."/>
            <person name="Foster G.D."/>
            <person name="Sonnenberg A.S."/>
            <person name="Cullen D."/>
            <person name="de Vries R.P."/>
            <person name="Lundell T."/>
            <person name="Hibbett D.S."/>
            <person name="Henrissat B."/>
            <person name="Burton K.S."/>
            <person name="Kerrigan R.W."/>
            <person name="Challen M.P."/>
            <person name="Grigoriev I.V."/>
            <person name="Martin F."/>
        </authorList>
    </citation>
    <scope>NUCLEOTIDE SEQUENCE [LARGE SCALE GENOMIC DNA]</scope>
    <source>
        <strain evidence="14">JB137-S8 / ATCC MYA-4627 / FGSC 10392</strain>
    </source>
</reference>
<keyword evidence="7 12" id="KW-0378">Hydrolase</keyword>
<dbReference type="PROSITE" id="PS00155">
    <property type="entry name" value="CUTINASE_1"/>
    <property type="match status" value="1"/>
</dbReference>
<dbReference type="InterPro" id="IPR011150">
    <property type="entry name" value="Cutinase_monf"/>
</dbReference>
<evidence type="ECO:0000256" key="2">
    <source>
        <dbReference type="ARBA" id="ARBA00007534"/>
    </source>
</evidence>
<dbReference type="KEGG" id="abp:AGABI1DRAFT89187"/>
<dbReference type="GO" id="GO:0005576">
    <property type="term" value="C:extracellular region"/>
    <property type="evidence" value="ECO:0007669"/>
    <property type="project" value="UniProtKB-SubCell"/>
</dbReference>
<dbReference type="eggNOG" id="ENOG502S3AW">
    <property type="taxonomic scope" value="Eukaryota"/>
</dbReference>
<dbReference type="GO" id="GO:0016052">
    <property type="term" value="P:carbohydrate catabolic process"/>
    <property type="evidence" value="ECO:0007669"/>
    <property type="project" value="TreeGrafter"/>
</dbReference>
<evidence type="ECO:0000256" key="7">
    <source>
        <dbReference type="ARBA" id="ARBA00022801"/>
    </source>
</evidence>
<dbReference type="PRINTS" id="PR00129">
    <property type="entry name" value="CUTINASE"/>
</dbReference>
<feature type="active site" evidence="10">
    <location>
        <position position="164"/>
    </location>
</feature>
<dbReference type="PANTHER" id="PTHR48250:SF2">
    <property type="entry name" value="CUTINASE"/>
    <property type="match status" value="1"/>
</dbReference>
<dbReference type="GO" id="GO:0050525">
    <property type="term" value="F:cutinase activity"/>
    <property type="evidence" value="ECO:0007669"/>
    <property type="project" value="UniProtKB-UniRule"/>
</dbReference>
<dbReference type="GeneID" id="18832314"/>
<dbReference type="InterPro" id="IPR043579">
    <property type="entry name" value="CUTINASE_2"/>
</dbReference>
<dbReference type="RefSeq" id="XP_007326384.1">
    <property type="nucleotide sequence ID" value="XM_007326322.1"/>
</dbReference>
<dbReference type="InterPro" id="IPR029058">
    <property type="entry name" value="AB_hydrolase_fold"/>
</dbReference>
<sequence length="185" mass="19104">MFKAGFLAVILSTLAYAAPFNSRQFCADVTVVFARGTNEVPPIGQFVGPPFAGALVAQLGGRSLNFVGVDYAAVVGGFLVGGDPQGARNMANDVTSFANACPDTAIVMSGYSQGAQLVHLSANQISSSVQERVKAVVVFGDPDNGDGFPGVLNSRSITFCAIGDTICDGGIIVFPPHFTYGLVGY</sequence>
<evidence type="ECO:0000256" key="8">
    <source>
        <dbReference type="ARBA" id="ARBA00023157"/>
    </source>
</evidence>
<comment type="function">
    <text evidence="12">Catalyzes the hydrolysis of complex carboxylic polyesters found in the cell wall of plants. Degrades cutin, a macromolecule that forms the structure of the plant cuticle.</text>
</comment>
<evidence type="ECO:0000313" key="14">
    <source>
        <dbReference type="Proteomes" id="UP000008493"/>
    </source>
</evidence>
<dbReference type="OMA" id="QWMADNC"/>
<dbReference type="InterPro" id="IPR043580">
    <property type="entry name" value="CUTINASE_1"/>
</dbReference>
<dbReference type="PANTHER" id="PTHR48250">
    <property type="entry name" value="CUTINASE 2-RELATED"/>
    <property type="match status" value="1"/>
</dbReference>
<feature type="disulfide bond" evidence="11">
    <location>
        <begin position="26"/>
        <end position="101"/>
    </location>
</feature>
<evidence type="ECO:0000256" key="11">
    <source>
        <dbReference type="PIRSR" id="PIRSR611150-2"/>
    </source>
</evidence>
<dbReference type="Pfam" id="PF01083">
    <property type="entry name" value="Cutinase"/>
    <property type="match status" value="1"/>
</dbReference>
<keyword evidence="14" id="KW-1185">Reference proteome</keyword>
<dbReference type="PROSITE" id="PS00931">
    <property type="entry name" value="CUTINASE_2"/>
    <property type="match status" value="1"/>
</dbReference>
<dbReference type="AlphaFoldDB" id="K5XGF7"/>
<keyword evidence="4 12" id="KW-0719">Serine esterase</keyword>
<keyword evidence="5 12" id="KW-0964">Secreted</keyword>
<evidence type="ECO:0000256" key="9">
    <source>
        <dbReference type="ARBA" id="ARBA00034045"/>
    </source>
</evidence>
<evidence type="ECO:0000313" key="13">
    <source>
        <dbReference type="EMBL" id="EKM82342.1"/>
    </source>
</evidence>
<evidence type="ECO:0000256" key="12">
    <source>
        <dbReference type="RuleBase" id="RU361263"/>
    </source>
</evidence>
<evidence type="ECO:0000256" key="1">
    <source>
        <dbReference type="ARBA" id="ARBA00004613"/>
    </source>
</evidence>
<feature type="signal peptide" evidence="12">
    <location>
        <begin position="1"/>
        <end position="17"/>
    </location>
</feature>
<dbReference type="OrthoDB" id="3225429at2759"/>
<evidence type="ECO:0000256" key="3">
    <source>
        <dbReference type="ARBA" id="ARBA00013095"/>
    </source>
</evidence>
<dbReference type="InterPro" id="IPR000675">
    <property type="entry name" value="Cutinase/axe"/>
</dbReference>
<dbReference type="SUPFAM" id="SSF53474">
    <property type="entry name" value="alpha/beta-Hydrolases"/>
    <property type="match status" value="1"/>
</dbReference>
<dbReference type="HOGENOM" id="CLU_040058_2_2_1"/>
<accession>K5XGF7</accession>
<feature type="active site" description="Nucleophile" evidence="10">
    <location>
        <position position="112"/>
    </location>
</feature>
<dbReference type="Proteomes" id="UP000008493">
    <property type="component" value="Unassembled WGS sequence"/>
</dbReference>
<keyword evidence="8 11" id="KW-1015">Disulfide bond</keyword>
<dbReference type="Gene3D" id="3.40.50.1820">
    <property type="entry name" value="alpha/beta hydrolase"/>
    <property type="match status" value="1"/>
</dbReference>
<keyword evidence="6 12" id="KW-0732">Signal</keyword>
<name>K5XGF7_AGABU</name>
<comment type="catalytic activity">
    <reaction evidence="9 12">
        <text>cutin + H2O = cutin monomers.</text>
        <dbReference type="EC" id="3.1.1.74"/>
    </reaction>
</comment>
<proteinExistence type="inferred from homology"/>
<dbReference type="EMBL" id="JH971386">
    <property type="protein sequence ID" value="EKM82342.1"/>
    <property type="molecule type" value="Genomic_DNA"/>
</dbReference>
<comment type="subcellular location">
    <subcellularLocation>
        <location evidence="1 12">Secreted</location>
    </subcellularLocation>
</comment>
<evidence type="ECO:0000256" key="5">
    <source>
        <dbReference type="ARBA" id="ARBA00022525"/>
    </source>
</evidence>
<dbReference type="EC" id="3.1.1.74" evidence="3 12"/>
<feature type="disulfide bond" evidence="11">
    <location>
        <begin position="160"/>
        <end position="167"/>
    </location>
</feature>
<evidence type="ECO:0000256" key="6">
    <source>
        <dbReference type="ARBA" id="ARBA00022729"/>
    </source>
</evidence>
<gene>
    <name evidence="13" type="ORF">AGABI1DRAFT_89187</name>
</gene>
<evidence type="ECO:0000256" key="10">
    <source>
        <dbReference type="PIRSR" id="PIRSR611150-1"/>
    </source>
</evidence>
<feature type="active site" description="Proton donor/acceptor" evidence="10">
    <location>
        <position position="177"/>
    </location>
</feature>
<dbReference type="InParanoid" id="K5XGF7"/>
<organism evidence="13 14">
    <name type="scientific">Agaricus bisporus var. burnettii (strain JB137-S8 / ATCC MYA-4627 / FGSC 10392)</name>
    <name type="common">White button mushroom</name>
    <dbReference type="NCBI Taxonomy" id="597362"/>
    <lineage>
        <taxon>Eukaryota</taxon>
        <taxon>Fungi</taxon>
        <taxon>Dikarya</taxon>
        <taxon>Basidiomycota</taxon>
        <taxon>Agaricomycotina</taxon>
        <taxon>Agaricomycetes</taxon>
        <taxon>Agaricomycetidae</taxon>
        <taxon>Agaricales</taxon>
        <taxon>Agaricineae</taxon>
        <taxon>Agaricaceae</taxon>
        <taxon>Agaricus</taxon>
    </lineage>
</organism>
<evidence type="ECO:0000256" key="4">
    <source>
        <dbReference type="ARBA" id="ARBA00022487"/>
    </source>
</evidence>
<comment type="similarity">
    <text evidence="2 12">Belongs to the cutinase family.</text>
</comment>